<keyword evidence="1" id="KW-0812">Transmembrane</keyword>
<gene>
    <name evidence="4" type="ORF">COK98_25850</name>
</gene>
<dbReference type="SUPFAM" id="SSF109604">
    <property type="entry name" value="HD-domain/PDEase-like"/>
    <property type="match status" value="1"/>
</dbReference>
<evidence type="ECO:0000259" key="3">
    <source>
        <dbReference type="PROSITE" id="PS51832"/>
    </source>
</evidence>
<dbReference type="Pfam" id="PF13487">
    <property type="entry name" value="HD_5"/>
    <property type="match status" value="1"/>
</dbReference>
<evidence type="ECO:0000256" key="1">
    <source>
        <dbReference type="SAM" id="Phobius"/>
    </source>
</evidence>
<dbReference type="InterPro" id="IPR037522">
    <property type="entry name" value="HD_GYP_dom"/>
</dbReference>
<evidence type="ECO:0000313" key="5">
    <source>
        <dbReference type="Proteomes" id="UP000226257"/>
    </source>
</evidence>
<feature type="transmembrane region" description="Helical" evidence="1">
    <location>
        <begin position="101"/>
        <end position="121"/>
    </location>
</feature>
<evidence type="ECO:0000313" key="4">
    <source>
        <dbReference type="EMBL" id="PFV02854.1"/>
    </source>
</evidence>
<dbReference type="PANTHER" id="PTHR43155:SF2">
    <property type="entry name" value="CYCLIC DI-GMP PHOSPHODIESTERASE PA4108"/>
    <property type="match status" value="1"/>
</dbReference>
<feature type="transmembrane region" description="Helical" evidence="1">
    <location>
        <begin position="76"/>
        <end position="95"/>
    </location>
</feature>
<dbReference type="InterPro" id="IPR003607">
    <property type="entry name" value="HD/PDEase_dom"/>
</dbReference>
<dbReference type="PROSITE" id="PS51832">
    <property type="entry name" value="HD_GYP"/>
    <property type="match status" value="1"/>
</dbReference>
<evidence type="ECO:0000259" key="2">
    <source>
        <dbReference type="PROSITE" id="PS51831"/>
    </source>
</evidence>
<proteinExistence type="predicted"/>
<dbReference type="InterPro" id="IPR006674">
    <property type="entry name" value="HD_domain"/>
</dbReference>
<feature type="transmembrane region" description="Helical" evidence="1">
    <location>
        <begin position="153"/>
        <end position="174"/>
    </location>
</feature>
<sequence length="377" mass="43421">MFIMVKAIKNIEAGEPIKVFVLGSCFMFLASSVYHYALLKKNFSLNQCIFELAFFSIFLFSILCYKKLIRTNKQFYIKYIVLGVSMLYLLSYDFILTIESSFHAAVPYWECFLIIFSPLFLSVRFFVIASICVVFRFLIAISFFNVSYSTRSVVFSIVMIVTSCLVMISLRFLVRKIKNLHEKQMQETALSVMRIMELKDPYTKGHSIRVADYATILAKVTNQYNESDLKNFHFACLLHDIGKIGISDAILNKVSSLTQEEYEIIQTHPQLGVEVFKHMSVVRDSKAVILSHHERWDGKGYPEKLKENEIPFSARIVAIADAFDAMTSTRAYRSALSPDEAYKRIVEGAGSQFDPAIVVLFKKIFPLWKEMIEKNRE</sequence>
<dbReference type="InterPro" id="IPR048436">
    <property type="entry name" value="MASE12"/>
</dbReference>
<dbReference type="Proteomes" id="UP000226257">
    <property type="component" value="Unassembled WGS sequence"/>
</dbReference>
<accession>A0A9X7B7G6</accession>
<dbReference type="Gene3D" id="1.10.3210.10">
    <property type="entry name" value="Hypothetical protein af1432"/>
    <property type="match status" value="1"/>
</dbReference>
<dbReference type="PANTHER" id="PTHR43155">
    <property type="entry name" value="CYCLIC DI-GMP PHOSPHODIESTERASE PA4108-RELATED"/>
    <property type="match status" value="1"/>
</dbReference>
<organism evidence="4 5">
    <name type="scientific">Bacillus cereus</name>
    <dbReference type="NCBI Taxonomy" id="1396"/>
    <lineage>
        <taxon>Bacteria</taxon>
        <taxon>Bacillati</taxon>
        <taxon>Bacillota</taxon>
        <taxon>Bacilli</taxon>
        <taxon>Bacillales</taxon>
        <taxon>Bacillaceae</taxon>
        <taxon>Bacillus</taxon>
        <taxon>Bacillus cereus group</taxon>
    </lineage>
</organism>
<name>A0A9X7B7G6_BACCE</name>
<keyword evidence="1" id="KW-1133">Transmembrane helix</keyword>
<feature type="transmembrane region" description="Helical" evidence="1">
    <location>
        <begin position="126"/>
        <end position="147"/>
    </location>
</feature>
<comment type="caution">
    <text evidence="4">The sequence shown here is derived from an EMBL/GenBank/DDBJ whole genome shotgun (WGS) entry which is preliminary data.</text>
</comment>
<dbReference type="SMART" id="SM00471">
    <property type="entry name" value="HDc"/>
    <property type="match status" value="1"/>
</dbReference>
<dbReference type="PROSITE" id="PS51831">
    <property type="entry name" value="HD"/>
    <property type="match status" value="1"/>
</dbReference>
<reference evidence="4 5" key="1">
    <citation type="submission" date="2017-09" db="EMBL/GenBank/DDBJ databases">
        <title>Large-scale bioinformatics analysis of Bacillus genomes uncovers conserved roles of natural products in bacterial physiology.</title>
        <authorList>
            <consortium name="Agbiome Team Llc"/>
            <person name="Bleich R.M."/>
            <person name="Grubbs K.J."/>
            <person name="Santa Maria K.C."/>
            <person name="Allen S.E."/>
            <person name="Farag S."/>
            <person name="Shank E.A."/>
            <person name="Bowers A."/>
        </authorList>
    </citation>
    <scope>NUCLEOTIDE SEQUENCE [LARGE SCALE GENOMIC DNA]</scope>
    <source>
        <strain evidence="4 5">AFS060282</strain>
    </source>
</reference>
<dbReference type="CDD" id="cd00077">
    <property type="entry name" value="HDc"/>
    <property type="match status" value="1"/>
</dbReference>
<feature type="domain" description="HD-GYP" evidence="3">
    <location>
        <begin position="181"/>
        <end position="377"/>
    </location>
</feature>
<feature type="transmembrane region" description="Helical" evidence="1">
    <location>
        <begin position="43"/>
        <end position="64"/>
    </location>
</feature>
<protein>
    <submittedName>
        <fullName evidence="4">HD family phosphohydrolase</fullName>
    </submittedName>
</protein>
<feature type="domain" description="HD" evidence="2">
    <location>
        <begin position="203"/>
        <end position="326"/>
    </location>
</feature>
<dbReference type="Pfam" id="PF20971">
    <property type="entry name" value="MASE12"/>
    <property type="match status" value="1"/>
</dbReference>
<dbReference type="AlphaFoldDB" id="A0A9X7B7G6"/>
<dbReference type="EMBL" id="NVDQ01000037">
    <property type="protein sequence ID" value="PFV02854.1"/>
    <property type="molecule type" value="Genomic_DNA"/>
</dbReference>
<feature type="transmembrane region" description="Helical" evidence="1">
    <location>
        <begin position="20"/>
        <end position="37"/>
    </location>
</feature>
<keyword evidence="1" id="KW-0472">Membrane</keyword>